<comment type="cofactor">
    <cofactor evidence="1">
        <name>Mg(2+)</name>
        <dbReference type="ChEBI" id="CHEBI:18420"/>
    </cofactor>
</comment>
<keyword evidence="7" id="KW-1185">Reference proteome</keyword>
<dbReference type="InterPro" id="IPR001906">
    <property type="entry name" value="Terpene_synth_N"/>
</dbReference>
<dbReference type="Pfam" id="PF03936">
    <property type="entry name" value="Terpene_synth_C"/>
    <property type="match status" value="1"/>
</dbReference>
<dbReference type="KEGG" id="cmo:103491131"/>
<dbReference type="SUPFAM" id="SSF48576">
    <property type="entry name" value="Terpenoid synthases"/>
    <property type="match status" value="1"/>
</dbReference>
<dbReference type="PANTHER" id="PTHR31225">
    <property type="entry name" value="OS04G0344100 PROTEIN-RELATED"/>
    <property type="match status" value="1"/>
</dbReference>
<dbReference type="FunCoup" id="A0A1S4DXE3">
    <property type="interactions" value="18"/>
</dbReference>
<dbReference type="InterPro" id="IPR050148">
    <property type="entry name" value="Terpene_synthase-like"/>
</dbReference>
<dbReference type="InterPro" id="IPR044814">
    <property type="entry name" value="Terpene_cyclase_plant_C1"/>
</dbReference>
<dbReference type="GO" id="GO:0016102">
    <property type="term" value="P:diterpenoid biosynthetic process"/>
    <property type="evidence" value="ECO:0007669"/>
    <property type="project" value="InterPro"/>
</dbReference>
<reference evidence="8" key="1">
    <citation type="submission" date="2025-08" db="UniProtKB">
        <authorList>
            <consortium name="RefSeq"/>
        </authorList>
    </citation>
    <scope>IDENTIFICATION</scope>
    <source>
        <tissue evidence="8">Stem</tissue>
    </source>
</reference>
<keyword evidence="3" id="KW-0460">Magnesium</keyword>
<sequence>MMSFEDKGSPLLTDEVPRRVAKFSPPPCAWGDYFISCHSNFMDMTENEEEENMVEKEHEKLKEEVIRMLVATPQNYSEKLSLIDSIQRLGFSYYFDTEINEILKIQNSFNLDDRDEDIYYASLKFRLLRQQGYYVSCEIFNKFTNEEGDFKESTVKGKREIMSLYEASHWRMNGEIILDKALAFTTKKLEEMAMDFSCPYRDEAKYALRWPILKALPRLITKHHISTYEKDPLKNNVLLKFAKLDYNAMQKLYQKELYEVSRWWKDLKLMKELYFARDRMVESYIWALGVFYEPKYSYGRIILAKIAVLTILLDDIYDVYGTFDELELFTNAIERWDSIGIEKLPKCMKVLYRAILKVYEEIEKDISKDNINPYAIHFAKEGMKRQCRAYFAEAKWFHEGYMPTFEEYMKVAIVSTCFYVYVPISFVGMGVAASQEVFEWVESDPMLLKASGIIGRLMNDITSHKFEQERGHIDSAVECYMKQHEVSEEDAIVELGKEITKAWKDMIEDYIMKSTKLSTAIVIRVLNHGRLSEFFYKKEDGYTFVHGDTKHFITAMLIDPIPI</sequence>
<evidence type="ECO:0000259" key="5">
    <source>
        <dbReference type="Pfam" id="PF01397"/>
    </source>
</evidence>
<evidence type="ECO:0000313" key="7">
    <source>
        <dbReference type="Proteomes" id="UP001652600"/>
    </source>
</evidence>
<gene>
    <name evidence="8" type="primary">LOC103491131</name>
</gene>
<keyword evidence="4" id="KW-0456">Lyase</keyword>
<dbReference type="InterPro" id="IPR036965">
    <property type="entry name" value="Terpene_synth_N_sf"/>
</dbReference>
<dbReference type="FunFam" id="1.10.600.10:FF:000007">
    <property type="entry name" value="Isoprene synthase, chloroplastic"/>
    <property type="match status" value="1"/>
</dbReference>
<dbReference type="Gene3D" id="1.10.600.10">
    <property type="entry name" value="Farnesyl Diphosphate Synthase"/>
    <property type="match status" value="1"/>
</dbReference>
<dbReference type="GeneID" id="103491131"/>
<evidence type="ECO:0000256" key="4">
    <source>
        <dbReference type="ARBA" id="ARBA00023239"/>
    </source>
</evidence>
<dbReference type="SMR" id="A0A1S4DXE3"/>
<evidence type="ECO:0000313" key="8">
    <source>
        <dbReference type="RefSeq" id="XP_016900654.1"/>
    </source>
</evidence>
<dbReference type="SFLD" id="SFLDG01019">
    <property type="entry name" value="Terpene_Cyclase_Like_1_C_Termi"/>
    <property type="match status" value="1"/>
</dbReference>
<dbReference type="InterPro" id="IPR005630">
    <property type="entry name" value="Terpene_synthase_metal-bd"/>
</dbReference>
<dbReference type="InterPro" id="IPR008949">
    <property type="entry name" value="Isoprenoid_synthase_dom_sf"/>
</dbReference>
<dbReference type="AlphaFoldDB" id="A0A1S4DXE3"/>
<dbReference type="Pfam" id="PF01397">
    <property type="entry name" value="Terpene_synth"/>
    <property type="match status" value="1"/>
</dbReference>
<proteinExistence type="predicted"/>
<dbReference type="InterPro" id="IPR034741">
    <property type="entry name" value="Terpene_cyclase-like_1_C"/>
</dbReference>
<dbReference type="RefSeq" id="XP_016900654.1">
    <property type="nucleotide sequence ID" value="XM_017045165.2"/>
</dbReference>
<dbReference type="SUPFAM" id="SSF48239">
    <property type="entry name" value="Terpenoid cyclases/Protein prenyltransferases"/>
    <property type="match status" value="1"/>
</dbReference>
<protein>
    <submittedName>
        <fullName evidence="8">(-)-germacrene D synthase isoform X1</fullName>
    </submittedName>
</protein>
<dbReference type="GO" id="GO:0000287">
    <property type="term" value="F:magnesium ion binding"/>
    <property type="evidence" value="ECO:0007669"/>
    <property type="project" value="InterPro"/>
</dbReference>
<evidence type="ECO:0000259" key="6">
    <source>
        <dbReference type="Pfam" id="PF03936"/>
    </source>
</evidence>
<evidence type="ECO:0000256" key="3">
    <source>
        <dbReference type="ARBA" id="ARBA00022842"/>
    </source>
</evidence>
<dbReference type="GO" id="GO:0010333">
    <property type="term" value="F:terpene synthase activity"/>
    <property type="evidence" value="ECO:0007669"/>
    <property type="project" value="InterPro"/>
</dbReference>
<dbReference type="InterPro" id="IPR008930">
    <property type="entry name" value="Terpenoid_cyclase/PrenylTrfase"/>
</dbReference>
<accession>A0A1S4DXE3</accession>
<feature type="domain" description="Terpene synthase metal-binding" evidence="6">
    <location>
        <begin position="265"/>
        <end position="505"/>
    </location>
</feature>
<dbReference type="eggNOG" id="ENOG502QUCN">
    <property type="taxonomic scope" value="Eukaryota"/>
</dbReference>
<feature type="domain" description="Terpene synthase N-terminal" evidence="5">
    <location>
        <begin position="30"/>
        <end position="207"/>
    </location>
</feature>
<dbReference type="SFLD" id="SFLDS00005">
    <property type="entry name" value="Isoprenoid_Synthase_Type_I"/>
    <property type="match status" value="1"/>
</dbReference>
<dbReference type="InParanoid" id="A0A1S4DXE3"/>
<dbReference type="Gene3D" id="1.50.10.130">
    <property type="entry name" value="Terpene synthase, N-terminal domain"/>
    <property type="match status" value="1"/>
</dbReference>
<dbReference type="OrthoDB" id="1877784at2759"/>
<evidence type="ECO:0000256" key="2">
    <source>
        <dbReference type="ARBA" id="ARBA00022723"/>
    </source>
</evidence>
<dbReference type="CDD" id="cd00684">
    <property type="entry name" value="Terpene_cyclase_plant_C1"/>
    <property type="match status" value="1"/>
</dbReference>
<organism evidence="7 8">
    <name type="scientific">Cucumis melo</name>
    <name type="common">Muskmelon</name>
    <dbReference type="NCBI Taxonomy" id="3656"/>
    <lineage>
        <taxon>Eukaryota</taxon>
        <taxon>Viridiplantae</taxon>
        <taxon>Streptophyta</taxon>
        <taxon>Embryophyta</taxon>
        <taxon>Tracheophyta</taxon>
        <taxon>Spermatophyta</taxon>
        <taxon>Magnoliopsida</taxon>
        <taxon>eudicotyledons</taxon>
        <taxon>Gunneridae</taxon>
        <taxon>Pentapetalae</taxon>
        <taxon>rosids</taxon>
        <taxon>fabids</taxon>
        <taxon>Cucurbitales</taxon>
        <taxon>Cucurbitaceae</taxon>
        <taxon>Benincaseae</taxon>
        <taxon>Cucumis</taxon>
    </lineage>
</organism>
<dbReference type="PANTHER" id="PTHR31225:SF221">
    <property type="entry name" value="(-)-GERMACRENE D SYNTHASE"/>
    <property type="match status" value="1"/>
</dbReference>
<name>A0A1S4DXE3_CUCME</name>
<dbReference type="Proteomes" id="UP001652600">
    <property type="component" value="Chromosome 6"/>
</dbReference>
<evidence type="ECO:0000256" key="1">
    <source>
        <dbReference type="ARBA" id="ARBA00001946"/>
    </source>
</evidence>
<keyword evidence="2" id="KW-0479">Metal-binding</keyword>